<dbReference type="EMBL" id="QDKL01000001">
    <property type="protein sequence ID" value="RZF23118.1"/>
    <property type="molecule type" value="Genomic_DNA"/>
</dbReference>
<proteinExistence type="predicted"/>
<organism evidence="2 3">
    <name type="scientific">Halobacteriovorax vibrionivorans</name>
    <dbReference type="NCBI Taxonomy" id="2152716"/>
    <lineage>
        <taxon>Bacteria</taxon>
        <taxon>Pseudomonadati</taxon>
        <taxon>Bdellovibrionota</taxon>
        <taxon>Bacteriovoracia</taxon>
        <taxon>Bacteriovoracales</taxon>
        <taxon>Halobacteriovoraceae</taxon>
        <taxon>Halobacteriovorax</taxon>
    </lineage>
</organism>
<keyword evidence="3" id="KW-1185">Reference proteome</keyword>
<feature type="chain" id="PRO_5047310718" description="Flagellar assembly protein T N-terminal domain-containing protein" evidence="1">
    <location>
        <begin position="18"/>
        <end position="282"/>
    </location>
</feature>
<gene>
    <name evidence="2" type="ORF">DAY19_04945</name>
</gene>
<protein>
    <recommendedName>
        <fullName evidence="4">Flagellar assembly protein T N-terminal domain-containing protein</fullName>
    </recommendedName>
</protein>
<accession>A0ABY0ILU3</accession>
<reference evidence="3" key="1">
    <citation type="journal article" date="2019" name="Int. J. Syst. Evol. Microbiol.">
        <title>Halobacteriovorax valvorus sp. nov., a novel prokaryotic predator isolated from coastal seawater of China.</title>
        <authorList>
            <person name="Chen M.-X."/>
        </authorList>
    </citation>
    <scope>NUCLEOTIDE SEQUENCE [LARGE SCALE GENOMIC DNA]</scope>
    <source>
        <strain evidence="3">BL9</strain>
    </source>
</reference>
<dbReference type="Proteomes" id="UP000443582">
    <property type="component" value="Unassembled WGS sequence"/>
</dbReference>
<keyword evidence="1" id="KW-0732">Signal</keyword>
<evidence type="ECO:0008006" key="4">
    <source>
        <dbReference type="Google" id="ProtNLM"/>
    </source>
</evidence>
<comment type="caution">
    <text evidence="2">The sequence shown here is derived from an EMBL/GenBank/DDBJ whole genome shotgun (WGS) entry which is preliminary data.</text>
</comment>
<evidence type="ECO:0000256" key="1">
    <source>
        <dbReference type="SAM" id="SignalP"/>
    </source>
</evidence>
<evidence type="ECO:0000313" key="3">
    <source>
        <dbReference type="Proteomes" id="UP000443582"/>
    </source>
</evidence>
<evidence type="ECO:0000313" key="2">
    <source>
        <dbReference type="EMBL" id="RZF23118.1"/>
    </source>
</evidence>
<sequence length="282" mass="32280">MKTKVFILLFFAFSGFAQVKSCPADFLCAKACSLSEAEAVEDARVEIAKNFQVKVKAKFLSIESSDGKLDESQYSDYVSEEVSETLFGVETIESFVDEEDYHCVLLGLNKSRFRQKLKSDITNLKAENESIYKQGHNLSILKINANNNIIKKLDVYLAVLSDKYKSNVVQYKKRAKKEINIAIYSQPKFESIDKMLISELNKANVYDNNDIEKKLNIAIALKNEYLNVEGFVKRTLEVNFIYGKINITKRYTQTGRTEQDIILDLQKELSDDLPDVFLELKI</sequence>
<dbReference type="RefSeq" id="WP_114706065.1">
    <property type="nucleotide sequence ID" value="NZ_QDKL01000001.1"/>
</dbReference>
<name>A0ABY0ILU3_9BACT</name>
<feature type="signal peptide" evidence="1">
    <location>
        <begin position="1"/>
        <end position="17"/>
    </location>
</feature>